<keyword evidence="1" id="KW-0812">Transmembrane</keyword>
<keyword evidence="1" id="KW-0472">Membrane</keyword>
<accession>A0A0B0N7L6</accession>
<dbReference type="EMBL" id="JRRC01482509">
    <property type="protein sequence ID" value="KHG07804.1"/>
    <property type="molecule type" value="Genomic_DNA"/>
</dbReference>
<protein>
    <recommendedName>
        <fullName evidence="4">Transmembrane protein</fullName>
    </recommendedName>
</protein>
<feature type="transmembrane region" description="Helical" evidence="1">
    <location>
        <begin position="62"/>
        <end position="87"/>
    </location>
</feature>
<proteinExistence type="predicted"/>
<reference evidence="3" key="1">
    <citation type="submission" date="2014-09" db="EMBL/GenBank/DDBJ databases">
        <authorList>
            <person name="Mudge J."/>
            <person name="Ramaraj T."/>
            <person name="Lindquist I.E."/>
            <person name="Bharti A.K."/>
            <person name="Sundararajan A."/>
            <person name="Cameron C.T."/>
            <person name="Woodward J.E."/>
            <person name="May G.D."/>
            <person name="Brubaker C."/>
            <person name="Broadhvest J."/>
            <person name="Wilkins T.A."/>
        </authorList>
    </citation>
    <scope>NUCLEOTIDE SEQUENCE</scope>
    <source>
        <strain evidence="3">cv. AKA8401</strain>
    </source>
</reference>
<evidence type="ECO:0000313" key="2">
    <source>
        <dbReference type="EMBL" id="KHG07804.1"/>
    </source>
</evidence>
<gene>
    <name evidence="2" type="ORF">F383_35344</name>
</gene>
<keyword evidence="1" id="KW-1133">Transmembrane helix</keyword>
<keyword evidence="3" id="KW-1185">Reference proteome</keyword>
<dbReference type="AlphaFoldDB" id="A0A0B0N7L6"/>
<organism evidence="2 3">
    <name type="scientific">Gossypium arboreum</name>
    <name type="common">Tree cotton</name>
    <name type="synonym">Gossypium nanking</name>
    <dbReference type="NCBI Taxonomy" id="29729"/>
    <lineage>
        <taxon>Eukaryota</taxon>
        <taxon>Viridiplantae</taxon>
        <taxon>Streptophyta</taxon>
        <taxon>Embryophyta</taxon>
        <taxon>Tracheophyta</taxon>
        <taxon>Spermatophyta</taxon>
        <taxon>Magnoliopsida</taxon>
        <taxon>eudicotyledons</taxon>
        <taxon>Gunneridae</taxon>
        <taxon>Pentapetalae</taxon>
        <taxon>rosids</taxon>
        <taxon>malvids</taxon>
        <taxon>Malvales</taxon>
        <taxon>Malvaceae</taxon>
        <taxon>Malvoideae</taxon>
        <taxon>Gossypium</taxon>
    </lineage>
</organism>
<dbReference type="Proteomes" id="UP000032142">
    <property type="component" value="Unassembled WGS sequence"/>
</dbReference>
<name>A0A0B0N7L6_GOSAR</name>
<evidence type="ECO:0008006" key="4">
    <source>
        <dbReference type="Google" id="ProtNLM"/>
    </source>
</evidence>
<sequence>MPLLCVSPRRLYNRKIKGFIADCSKKYGVCVDVYGSWCVVRCEGVAVGGYGGWGCYPVVAQLLLGLGFAKIWFSIWAVWARALVWVLG</sequence>
<evidence type="ECO:0000313" key="3">
    <source>
        <dbReference type="Proteomes" id="UP000032142"/>
    </source>
</evidence>
<evidence type="ECO:0000256" key="1">
    <source>
        <dbReference type="SAM" id="Phobius"/>
    </source>
</evidence>
<comment type="caution">
    <text evidence="2">The sequence shown here is derived from an EMBL/GenBank/DDBJ whole genome shotgun (WGS) entry which is preliminary data.</text>
</comment>